<dbReference type="EMBL" id="PYSW02000037">
    <property type="protein sequence ID" value="KAG2377586.1"/>
    <property type="molecule type" value="Genomic_DNA"/>
</dbReference>
<reference evidence="1 2" key="1">
    <citation type="journal article" date="2018" name="BMC Genomics">
        <title>The genome of Naegleria lovaniensis, the basis for a comparative approach to unravel pathogenicity factors of the human pathogenic amoeba N. fowleri.</title>
        <authorList>
            <person name="Liechti N."/>
            <person name="Schurch N."/>
            <person name="Bruggmann R."/>
            <person name="Wittwer M."/>
        </authorList>
    </citation>
    <scope>NUCLEOTIDE SEQUENCE [LARGE SCALE GENOMIC DNA]</scope>
    <source>
        <strain evidence="1 2">ATCC 30569</strain>
    </source>
</reference>
<dbReference type="Proteomes" id="UP000816034">
    <property type="component" value="Unassembled WGS sequence"/>
</dbReference>
<keyword evidence="2" id="KW-1185">Reference proteome</keyword>
<dbReference type="RefSeq" id="XP_044544848.1">
    <property type="nucleotide sequence ID" value="XM_044699253.1"/>
</dbReference>
<evidence type="ECO:0000313" key="2">
    <source>
        <dbReference type="Proteomes" id="UP000816034"/>
    </source>
</evidence>
<protein>
    <submittedName>
        <fullName evidence="1">Uncharacterized protein</fullName>
    </submittedName>
</protein>
<evidence type="ECO:0000313" key="1">
    <source>
        <dbReference type="EMBL" id="KAG2377586.1"/>
    </source>
</evidence>
<proteinExistence type="predicted"/>
<accession>A0AA88GJF4</accession>
<gene>
    <name evidence="1" type="ORF">C9374_009102</name>
</gene>
<comment type="caution">
    <text evidence="1">The sequence shown here is derived from an EMBL/GenBank/DDBJ whole genome shotgun (WGS) entry which is preliminary data.</text>
</comment>
<name>A0AA88GJF4_NAELO</name>
<dbReference type="GeneID" id="68101556"/>
<dbReference type="AlphaFoldDB" id="A0AA88GJF4"/>
<sequence length="341" mass="40388">MEERLHLLNIFQEQTAQYFDKIYHQITVPILMNSINNSNTEITICKIKLLIRTWRSLYKLRKKQDKEQCYFTWCPMMMMSKQMAQEEPNTLLQKQALTTFKKKFKKTIVNELEKNEEMRRKQNMVDKLRKIDYYDRKNQQSKWSTLYAVEHDASTSGMELRFFDLENVEKEIHEMVQTFNDFNHKSQKVHKLEWDEPLFITSRISQVYSAPFELSSSQKTSKRKIAPPSISCLENCKYFVPDTNVDASNLFEEEKVTIDRIMLTSCLDMEMLKKLRQINAETPVIAKDADDESTRASGSVFIRVPIQVSGEDHMEDKSSKIRPILFQSKLQQLREAILRHE</sequence>
<organism evidence="1 2">
    <name type="scientific">Naegleria lovaniensis</name>
    <name type="common">Amoeba</name>
    <dbReference type="NCBI Taxonomy" id="51637"/>
    <lineage>
        <taxon>Eukaryota</taxon>
        <taxon>Discoba</taxon>
        <taxon>Heterolobosea</taxon>
        <taxon>Tetramitia</taxon>
        <taxon>Eutetramitia</taxon>
        <taxon>Vahlkampfiidae</taxon>
        <taxon>Naegleria</taxon>
    </lineage>
</organism>